<feature type="non-terminal residue" evidence="2">
    <location>
        <position position="1"/>
    </location>
</feature>
<organism evidence="2">
    <name type="scientific">uncultured Pseudonocardia sp</name>
    <dbReference type="NCBI Taxonomy" id="211455"/>
    <lineage>
        <taxon>Bacteria</taxon>
        <taxon>Bacillati</taxon>
        <taxon>Actinomycetota</taxon>
        <taxon>Actinomycetes</taxon>
        <taxon>Pseudonocardiales</taxon>
        <taxon>Pseudonocardiaceae</taxon>
        <taxon>Pseudonocardia</taxon>
        <taxon>environmental samples</taxon>
    </lineage>
</organism>
<evidence type="ECO:0000256" key="1">
    <source>
        <dbReference type="SAM" id="MobiDB-lite"/>
    </source>
</evidence>
<dbReference type="AlphaFoldDB" id="A0A6J4QBD1"/>
<evidence type="ECO:0000313" key="2">
    <source>
        <dbReference type="EMBL" id="CAA9435488.1"/>
    </source>
</evidence>
<dbReference type="EMBL" id="CADCUS010000506">
    <property type="protein sequence ID" value="CAA9435488.1"/>
    <property type="molecule type" value="Genomic_DNA"/>
</dbReference>
<sequence length="54" mass="5825">DAPATARSRSCRSAADRTPTRSATARRCSVPRYRCPADGPTRTRRPRTSGGHAV</sequence>
<gene>
    <name evidence="2" type="ORF">AVDCRST_MAG66-3555</name>
</gene>
<feature type="region of interest" description="Disordered" evidence="1">
    <location>
        <begin position="1"/>
        <end position="54"/>
    </location>
</feature>
<feature type="compositionally biased region" description="Low complexity" evidence="1">
    <location>
        <begin position="1"/>
        <end position="13"/>
    </location>
</feature>
<feature type="non-terminal residue" evidence="2">
    <location>
        <position position="54"/>
    </location>
</feature>
<reference evidence="2" key="1">
    <citation type="submission" date="2020-02" db="EMBL/GenBank/DDBJ databases">
        <authorList>
            <person name="Meier V. D."/>
        </authorList>
    </citation>
    <scope>NUCLEOTIDE SEQUENCE</scope>
    <source>
        <strain evidence="2">AVDCRST_MAG66</strain>
    </source>
</reference>
<accession>A0A6J4QBD1</accession>
<name>A0A6J4QBD1_9PSEU</name>
<protein>
    <submittedName>
        <fullName evidence="2">Uncharacterized protein</fullName>
    </submittedName>
</protein>
<proteinExistence type="predicted"/>